<dbReference type="EMBL" id="ASPP01005681">
    <property type="protein sequence ID" value="ETO30083.1"/>
    <property type="molecule type" value="Genomic_DNA"/>
</dbReference>
<dbReference type="AlphaFoldDB" id="X6NW19"/>
<dbReference type="Proteomes" id="UP000023152">
    <property type="component" value="Unassembled WGS sequence"/>
</dbReference>
<proteinExistence type="predicted"/>
<name>X6NW19_RETFI</name>
<protein>
    <submittedName>
        <fullName evidence="2">Uncharacterized protein</fullName>
    </submittedName>
</protein>
<feature type="transmembrane region" description="Helical" evidence="1">
    <location>
        <begin position="21"/>
        <end position="46"/>
    </location>
</feature>
<keyword evidence="3" id="KW-1185">Reference proteome</keyword>
<gene>
    <name evidence="2" type="ORF">RFI_07037</name>
</gene>
<keyword evidence="1" id="KW-0472">Membrane</keyword>
<evidence type="ECO:0000313" key="3">
    <source>
        <dbReference type="Proteomes" id="UP000023152"/>
    </source>
</evidence>
<accession>X6NW19</accession>
<keyword evidence="1" id="KW-0812">Transmembrane</keyword>
<evidence type="ECO:0000313" key="2">
    <source>
        <dbReference type="EMBL" id="ETO30083.1"/>
    </source>
</evidence>
<sequence length="279" mass="32776">MIFQNFTGMHINQTYIDKMKFLNLFVSFLGIFNSHIFEILFGVSFFNFYFCLEFCDIFAHRHKTHVQKINIFKNKNGPTKKQITNLKMLSLQKKLAYSLSSFFFILFLLDLQALFAWLTRGTRYISIGRECRNSRKVFWTPLLFEKKGGGDERGDFFFFFEKANENMLFPLFALCATRTEFGVFIESGALNNRLDFDGLMERAEHVDLRHSRIRSVYWKIYLGYLPIEINTWASCLNEKRSEYTRLCEKYIGSMPIANYDDNDGSSDVLIDNPLLHKAG</sequence>
<keyword evidence="1" id="KW-1133">Transmembrane helix</keyword>
<feature type="transmembrane region" description="Helical" evidence="1">
    <location>
        <begin position="95"/>
        <end position="119"/>
    </location>
</feature>
<organism evidence="2 3">
    <name type="scientific">Reticulomyxa filosa</name>
    <dbReference type="NCBI Taxonomy" id="46433"/>
    <lineage>
        <taxon>Eukaryota</taxon>
        <taxon>Sar</taxon>
        <taxon>Rhizaria</taxon>
        <taxon>Retaria</taxon>
        <taxon>Foraminifera</taxon>
        <taxon>Monothalamids</taxon>
        <taxon>Reticulomyxidae</taxon>
        <taxon>Reticulomyxa</taxon>
    </lineage>
</organism>
<comment type="caution">
    <text evidence="2">The sequence shown here is derived from an EMBL/GenBank/DDBJ whole genome shotgun (WGS) entry which is preliminary data.</text>
</comment>
<reference evidence="2 3" key="1">
    <citation type="journal article" date="2013" name="Curr. Biol.">
        <title>The Genome of the Foraminiferan Reticulomyxa filosa.</title>
        <authorList>
            <person name="Glockner G."/>
            <person name="Hulsmann N."/>
            <person name="Schleicher M."/>
            <person name="Noegel A.A."/>
            <person name="Eichinger L."/>
            <person name="Gallinger C."/>
            <person name="Pawlowski J."/>
            <person name="Sierra R."/>
            <person name="Euteneuer U."/>
            <person name="Pillet L."/>
            <person name="Moustafa A."/>
            <person name="Platzer M."/>
            <person name="Groth M."/>
            <person name="Szafranski K."/>
            <person name="Schliwa M."/>
        </authorList>
    </citation>
    <scope>NUCLEOTIDE SEQUENCE [LARGE SCALE GENOMIC DNA]</scope>
</reference>
<evidence type="ECO:0000256" key="1">
    <source>
        <dbReference type="SAM" id="Phobius"/>
    </source>
</evidence>
<feature type="non-terminal residue" evidence="2">
    <location>
        <position position="279"/>
    </location>
</feature>
<dbReference type="OrthoDB" id="10263206at2759"/>